<reference evidence="1" key="1">
    <citation type="submission" date="2020-05" db="EMBL/GenBank/DDBJ databases">
        <authorList>
            <person name="Chiriac C."/>
            <person name="Salcher M."/>
            <person name="Ghai R."/>
            <person name="Kavagutti S V."/>
        </authorList>
    </citation>
    <scope>NUCLEOTIDE SEQUENCE</scope>
</reference>
<sequence>MDAQGFVAALTPAVTDANAHVTAAVMYLQRYAPSTRT</sequence>
<dbReference type="AlphaFoldDB" id="A0A6J6SN70"/>
<proteinExistence type="predicted"/>
<gene>
    <name evidence="1" type="ORF">UFOPK2809_00054</name>
</gene>
<protein>
    <submittedName>
        <fullName evidence="1">Unannotated protein</fullName>
    </submittedName>
</protein>
<evidence type="ECO:0000313" key="1">
    <source>
        <dbReference type="EMBL" id="CAB4736332.1"/>
    </source>
</evidence>
<dbReference type="EMBL" id="CAEZZA010000004">
    <property type="protein sequence ID" value="CAB4736332.1"/>
    <property type="molecule type" value="Genomic_DNA"/>
</dbReference>
<organism evidence="1">
    <name type="scientific">freshwater metagenome</name>
    <dbReference type="NCBI Taxonomy" id="449393"/>
    <lineage>
        <taxon>unclassified sequences</taxon>
        <taxon>metagenomes</taxon>
        <taxon>ecological metagenomes</taxon>
    </lineage>
</organism>
<accession>A0A6J6SN70</accession>
<name>A0A6J6SN70_9ZZZZ</name>